<organism evidence="2 3">
    <name type="scientific">Streptomyces phaeochromogenes</name>
    <dbReference type="NCBI Taxonomy" id="1923"/>
    <lineage>
        <taxon>Bacteria</taxon>
        <taxon>Bacillati</taxon>
        <taxon>Actinomycetota</taxon>
        <taxon>Actinomycetes</taxon>
        <taxon>Kitasatosporales</taxon>
        <taxon>Streptomycetaceae</taxon>
        <taxon>Streptomyces</taxon>
        <taxon>Streptomyces phaeochromogenes group</taxon>
    </lineage>
</organism>
<dbReference type="Gene3D" id="1.10.260.40">
    <property type="entry name" value="lambda repressor-like DNA-binding domains"/>
    <property type="match status" value="1"/>
</dbReference>
<reference evidence="2 3" key="1">
    <citation type="submission" date="2022-10" db="EMBL/GenBank/DDBJ databases">
        <title>The complete genomes of actinobacterial strains from the NBC collection.</title>
        <authorList>
            <person name="Joergensen T.S."/>
            <person name="Alvarez Arevalo M."/>
            <person name="Sterndorff E.B."/>
            <person name="Faurdal D."/>
            <person name="Vuksanovic O."/>
            <person name="Mourched A.-S."/>
            <person name="Charusanti P."/>
            <person name="Shaw S."/>
            <person name="Blin K."/>
            <person name="Weber T."/>
        </authorList>
    </citation>
    <scope>NUCLEOTIDE SEQUENCE [LARGE SCALE GENOMIC DNA]</scope>
    <source>
        <strain evidence="2 3">NBC 01752</strain>
    </source>
</reference>
<dbReference type="InterPro" id="IPR043917">
    <property type="entry name" value="DUF5753"/>
</dbReference>
<dbReference type="EMBL" id="CP109135">
    <property type="protein sequence ID" value="WSD21710.1"/>
    <property type="molecule type" value="Genomic_DNA"/>
</dbReference>
<keyword evidence="3" id="KW-1185">Reference proteome</keyword>
<protein>
    <submittedName>
        <fullName evidence="2">Helix-turn-helix transcriptional regulator</fullName>
    </submittedName>
</protein>
<sequence length="270" mass="30676">MSVQYNSSTPSPLNWRYSGNQLKRWRTKANVTREELAAAANYSPDTIKSMEQGVRMPTPRVLDAADELCHAEGLLSAAKDYLKREKFPARAQDYMEYEREAINLWWYEVALIPGLLQTETYARSLIGDHTPPLDEDTVEERVLARLERQGLHTRKPLAACSYALYEAALRGPYVDKEQLLHLLEMAKLRNVAIQVLPYRRAVAVALLGPMVLLENRDHERFAYTEAPSTSQLTSDPEVVSAHTERLSMIRMLALGPDESARFIEGMVDEL</sequence>
<feature type="domain" description="HTH cro/C1-type" evidence="1">
    <location>
        <begin position="22"/>
        <end position="62"/>
    </location>
</feature>
<dbReference type="CDD" id="cd00093">
    <property type="entry name" value="HTH_XRE"/>
    <property type="match status" value="1"/>
</dbReference>
<dbReference type="PROSITE" id="PS50943">
    <property type="entry name" value="HTH_CROC1"/>
    <property type="match status" value="1"/>
</dbReference>
<dbReference type="Pfam" id="PF13560">
    <property type="entry name" value="HTH_31"/>
    <property type="match status" value="1"/>
</dbReference>
<accession>A0ABZ1HTZ9</accession>
<dbReference type="SMART" id="SM00530">
    <property type="entry name" value="HTH_XRE"/>
    <property type="match status" value="1"/>
</dbReference>
<gene>
    <name evidence="2" type="ORF">OHB35_28445</name>
</gene>
<evidence type="ECO:0000313" key="3">
    <source>
        <dbReference type="Proteomes" id="UP001340816"/>
    </source>
</evidence>
<proteinExistence type="predicted"/>
<dbReference type="Proteomes" id="UP001340816">
    <property type="component" value="Chromosome"/>
</dbReference>
<evidence type="ECO:0000259" key="1">
    <source>
        <dbReference type="PROSITE" id="PS50943"/>
    </source>
</evidence>
<dbReference type="Pfam" id="PF19054">
    <property type="entry name" value="DUF5753"/>
    <property type="match status" value="1"/>
</dbReference>
<dbReference type="InterPro" id="IPR010982">
    <property type="entry name" value="Lambda_DNA-bd_dom_sf"/>
</dbReference>
<dbReference type="RefSeq" id="WP_326763024.1">
    <property type="nucleotide sequence ID" value="NZ_CP109135.1"/>
</dbReference>
<dbReference type="SUPFAM" id="SSF47413">
    <property type="entry name" value="lambda repressor-like DNA-binding domains"/>
    <property type="match status" value="1"/>
</dbReference>
<dbReference type="InterPro" id="IPR001387">
    <property type="entry name" value="Cro/C1-type_HTH"/>
</dbReference>
<evidence type="ECO:0000313" key="2">
    <source>
        <dbReference type="EMBL" id="WSD21710.1"/>
    </source>
</evidence>
<name>A0ABZ1HTZ9_STRPH</name>